<name>A0ACC1MLF2_9HYPO</name>
<evidence type="ECO:0000313" key="1">
    <source>
        <dbReference type="EMBL" id="KAJ2967489.1"/>
    </source>
</evidence>
<evidence type="ECO:0000313" key="2">
    <source>
        <dbReference type="Proteomes" id="UP001143910"/>
    </source>
</evidence>
<protein>
    <submittedName>
        <fullName evidence="1">Uncharacterized protein</fullName>
    </submittedName>
</protein>
<dbReference type="Proteomes" id="UP001143910">
    <property type="component" value="Unassembled WGS sequence"/>
</dbReference>
<accession>A0ACC1MLF2</accession>
<reference evidence="1" key="1">
    <citation type="submission" date="2022-08" db="EMBL/GenBank/DDBJ databases">
        <title>Genome Sequence of Lecanicillium fungicola.</title>
        <authorList>
            <person name="Buettner E."/>
        </authorList>
    </citation>
    <scope>NUCLEOTIDE SEQUENCE</scope>
    <source>
        <strain evidence="1">Babe33</strain>
    </source>
</reference>
<gene>
    <name evidence="1" type="ORF">NQ176_g9636</name>
</gene>
<dbReference type="EMBL" id="JANJQO010002276">
    <property type="protein sequence ID" value="KAJ2967489.1"/>
    <property type="molecule type" value="Genomic_DNA"/>
</dbReference>
<keyword evidence="2" id="KW-1185">Reference proteome</keyword>
<sequence>MSSTAPAVFSHRNSLDENGISPRNSHFDSTSPIDGRHSQHLASWYDGSNPPEPFKQPQQLPSLSDMLDKDAQKALSGRLPPPHGSPISCSGDDAIKRAGGSKLPDSRPTGDAALPIHALLSNQIAPNPLYAKAPHRRLSMAEDTDTLEPSLGTLGYGFLSNSPTFRHMKKEQAGDGDVIMTTTEQSPTNTTGGDKGRLDGMSALLEAGEIVGRRGNRH</sequence>
<proteinExistence type="predicted"/>
<organism evidence="1 2">
    <name type="scientific">Zarea fungicola</name>
    <dbReference type="NCBI Taxonomy" id="93591"/>
    <lineage>
        <taxon>Eukaryota</taxon>
        <taxon>Fungi</taxon>
        <taxon>Dikarya</taxon>
        <taxon>Ascomycota</taxon>
        <taxon>Pezizomycotina</taxon>
        <taxon>Sordariomycetes</taxon>
        <taxon>Hypocreomycetidae</taxon>
        <taxon>Hypocreales</taxon>
        <taxon>Cordycipitaceae</taxon>
        <taxon>Zarea</taxon>
    </lineage>
</organism>
<comment type="caution">
    <text evidence="1">The sequence shown here is derived from an EMBL/GenBank/DDBJ whole genome shotgun (WGS) entry which is preliminary data.</text>
</comment>